<keyword evidence="1 5" id="KW-0560">Oxidoreductase</keyword>
<dbReference type="InterPro" id="IPR013154">
    <property type="entry name" value="ADH-like_N"/>
</dbReference>
<keyword evidence="2" id="KW-0472">Membrane</keyword>
<dbReference type="SUPFAM" id="SSF51735">
    <property type="entry name" value="NAD(P)-binding Rossmann-fold domains"/>
    <property type="match status" value="1"/>
</dbReference>
<dbReference type="PANTHER" id="PTHR43401:SF2">
    <property type="entry name" value="L-THREONINE 3-DEHYDROGENASE"/>
    <property type="match status" value="1"/>
</dbReference>
<evidence type="ECO:0000259" key="3">
    <source>
        <dbReference type="Pfam" id="PF00107"/>
    </source>
</evidence>
<dbReference type="Pfam" id="PF00107">
    <property type="entry name" value="ADH_zinc_N"/>
    <property type="match status" value="1"/>
</dbReference>
<dbReference type="Gene3D" id="3.90.180.10">
    <property type="entry name" value="Medium-chain alcohol dehydrogenases, catalytic domain"/>
    <property type="match status" value="1"/>
</dbReference>
<dbReference type="InterPro" id="IPR036291">
    <property type="entry name" value="NAD(P)-bd_dom_sf"/>
</dbReference>
<proteinExistence type="predicted"/>
<dbReference type="InterPro" id="IPR011032">
    <property type="entry name" value="GroES-like_sf"/>
</dbReference>
<feature type="transmembrane region" description="Helical" evidence="2">
    <location>
        <begin position="162"/>
        <end position="182"/>
    </location>
</feature>
<feature type="domain" description="Alcohol dehydrogenase-like C-terminal" evidence="3">
    <location>
        <begin position="170"/>
        <end position="299"/>
    </location>
</feature>
<dbReference type="AlphaFoldDB" id="A0A174I6Y7"/>
<sequence length="349" mass="38324">MKAGIYLGKEQIELRELPIPEVGDEDVLVENIYSSICGTDVSVYFHGPGTGHKVTVGGEFGHETVSRIVKVGKNVTDFTVGERVYPYPRFATGDTKRAGTIGGFSEYILIPNAKRNHSLYSVDERISDRLASLIEPFTVGCRAARRGMIPDGKNKYISGQNAVIFGSGTIGIAAAVAFQYFGMKKVMVCDYSDFRLNLAKELGVAICNPQKEDFAVKSKEYFGTAPSLNGQTANIDCWLDAAGAENILDDFMQLGKIESRFVSVAVNNKPRNIDLLYMTYAQQSIIGSGGYMPEDVRDVQNIMTCGKWNLENIITHEFPLPELAQAIRTASDVVRAGNVVIRMADAKEY</sequence>
<evidence type="ECO:0000256" key="1">
    <source>
        <dbReference type="ARBA" id="ARBA00023002"/>
    </source>
</evidence>
<evidence type="ECO:0000256" key="2">
    <source>
        <dbReference type="SAM" id="Phobius"/>
    </source>
</evidence>
<reference evidence="5 6" key="1">
    <citation type="submission" date="2015-09" db="EMBL/GenBank/DDBJ databases">
        <authorList>
            <consortium name="Pathogen Informatics"/>
        </authorList>
    </citation>
    <scope>NUCLEOTIDE SEQUENCE [LARGE SCALE GENOMIC DNA]</scope>
    <source>
        <strain evidence="5 6">2789STDY5834835</strain>
    </source>
</reference>
<dbReference type="Gene3D" id="3.40.50.720">
    <property type="entry name" value="NAD(P)-binding Rossmann-like Domain"/>
    <property type="match status" value="1"/>
</dbReference>
<dbReference type="InterPro" id="IPR013149">
    <property type="entry name" value="ADH-like_C"/>
</dbReference>
<dbReference type="PANTHER" id="PTHR43401">
    <property type="entry name" value="L-THREONINE 3-DEHYDROGENASE"/>
    <property type="match status" value="1"/>
</dbReference>
<dbReference type="Pfam" id="PF08240">
    <property type="entry name" value="ADH_N"/>
    <property type="match status" value="1"/>
</dbReference>
<name>A0A174I6Y7_9FIRM</name>
<dbReference type="InterPro" id="IPR050129">
    <property type="entry name" value="Zn_alcohol_dh"/>
</dbReference>
<feature type="domain" description="Alcohol dehydrogenase-like N-terminal" evidence="4">
    <location>
        <begin position="23"/>
        <end position="113"/>
    </location>
</feature>
<evidence type="ECO:0000313" key="6">
    <source>
        <dbReference type="Proteomes" id="UP000095679"/>
    </source>
</evidence>
<dbReference type="SUPFAM" id="SSF50129">
    <property type="entry name" value="GroES-like"/>
    <property type="match status" value="1"/>
</dbReference>
<dbReference type="GO" id="GO:0008743">
    <property type="term" value="F:L-threonine 3-dehydrogenase activity"/>
    <property type="evidence" value="ECO:0007669"/>
    <property type="project" value="UniProtKB-EC"/>
</dbReference>
<dbReference type="EMBL" id="CYZL01000025">
    <property type="protein sequence ID" value="CUO80829.1"/>
    <property type="molecule type" value="Genomic_DNA"/>
</dbReference>
<gene>
    <name evidence="5" type="primary">tdh</name>
    <name evidence="5" type="ORF">ERS852450_02465</name>
</gene>
<dbReference type="EC" id="1.1.1.103" evidence="5"/>
<evidence type="ECO:0000259" key="4">
    <source>
        <dbReference type="Pfam" id="PF08240"/>
    </source>
</evidence>
<evidence type="ECO:0000313" key="5">
    <source>
        <dbReference type="EMBL" id="CUO80829.1"/>
    </source>
</evidence>
<dbReference type="Proteomes" id="UP000095679">
    <property type="component" value="Unassembled WGS sequence"/>
</dbReference>
<keyword evidence="2" id="KW-0812">Transmembrane</keyword>
<keyword evidence="2" id="KW-1133">Transmembrane helix</keyword>
<organism evidence="5 6">
    <name type="scientific">Anaerobutyricum hallii</name>
    <dbReference type="NCBI Taxonomy" id="39488"/>
    <lineage>
        <taxon>Bacteria</taxon>
        <taxon>Bacillati</taxon>
        <taxon>Bacillota</taxon>
        <taxon>Clostridia</taxon>
        <taxon>Lachnospirales</taxon>
        <taxon>Lachnospiraceae</taxon>
        <taxon>Anaerobutyricum</taxon>
    </lineage>
</organism>
<protein>
    <submittedName>
        <fullName evidence="5">L-threonine 3-dehydrogenase</fullName>
        <ecNumber evidence="5">1.1.1.103</ecNumber>
    </submittedName>
</protein>
<dbReference type="RefSeq" id="WP_055299400.1">
    <property type="nucleotide sequence ID" value="NZ_BLYK01000018.1"/>
</dbReference>
<accession>A0A174I6Y7</accession>